<keyword evidence="2" id="KW-0677">Repeat</keyword>
<reference evidence="8" key="3">
    <citation type="submission" date="2020-12" db="UniProtKB">
        <authorList>
            <consortium name="EnsemblPlants"/>
        </authorList>
    </citation>
    <scope>IDENTIFICATION</scope>
</reference>
<evidence type="ECO:0000256" key="4">
    <source>
        <dbReference type="ARBA" id="ARBA00022833"/>
    </source>
</evidence>
<feature type="region of interest" description="Disordered" evidence="6">
    <location>
        <begin position="34"/>
        <end position="58"/>
    </location>
</feature>
<feature type="zinc finger region" description="C3H1-type" evidence="5">
    <location>
        <begin position="127"/>
        <end position="149"/>
    </location>
</feature>
<dbReference type="GO" id="GO:0003729">
    <property type="term" value="F:mRNA binding"/>
    <property type="evidence" value="ECO:0007669"/>
    <property type="project" value="InterPro"/>
</dbReference>
<dbReference type="Gene3D" id="4.10.1000.10">
    <property type="entry name" value="Zinc finger, CCCH-type"/>
    <property type="match status" value="1"/>
</dbReference>
<organism evidence="8 9">
    <name type="scientific">Physcomitrium patens</name>
    <name type="common">Spreading-leaved earth moss</name>
    <name type="synonym">Physcomitrella patens</name>
    <dbReference type="NCBI Taxonomy" id="3218"/>
    <lineage>
        <taxon>Eukaryota</taxon>
        <taxon>Viridiplantae</taxon>
        <taxon>Streptophyta</taxon>
        <taxon>Embryophyta</taxon>
        <taxon>Bryophyta</taxon>
        <taxon>Bryophytina</taxon>
        <taxon>Bryopsida</taxon>
        <taxon>Funariidae</taxon>
        <taxon>Funariales</taxon>
        <taxon>Funariaceae</taxon>
        <taxon>Physcomitrium</taxon>
    </lineage>
</organism>
<evidence type="ECO:0000256" key="3">
    <source>
        <dbReference type="ARBA" id="ARBA00022771"/>
    </source>
</evidence>
<dbReference type="EMBL" id="ABEU02000002">
    <property type="status" value="NOT_ANNOTATED_CDS"/>
    <property type="molecule type" value="Genomic_DNA"/>
</dbReference>
<dbReference type="InterPro" id="IPR036855">
    <property type="entry name" value="Znf_CCCH_sf"/>
</dbReference>
<evidence type="ECO:0000256" key="5">
    <source>
        <dbReference type="PROSITE-ProRule" id="PRU00723"/>
    </source>
</evidence>
<dbReference type="Gramene" id="Pp3c2_20350V3.2">
    <property type="protein sequence ID" value="Pp3c2_20350V3.2"/>
    <property type="gene ID" value="Pp3c2_20350"/>
</dbReference>
<dbReference type="Pfam" id="PF14608">
    <property type="entry name" value="zf-CCCH_2"/>
    <property type="match status" value="2"/>
</dbReference>
<dbReference type="GO" id="GO:0008270">
    <property type="term" value="F:zinc ion binding"/>
    <property type="evidence" value="ECO:0007669"/>
    <property type="project" value="UniProtKB-KW"/>
</dbReference>
<evidence type="ECO:0000256" key="6">
    <source>
        <dbReference type="SAM" id="MobiDB-lite"/>
    </source>
</evidence>
<dbReference type="EnsemblPlants" id="Pp3c2_20350V3.2">
    <property type="protein sequence ID" value="Pp3c2_20350V3.2"/>
    <property type="gene ID" value="Pp3c2_20350"/>
</dbReference>
<evidence type="ECO:0000313" key="9">
    <source>
        <dbReference type="Proteomes" id="UP000006727"/>
    </source>
</evidence>
<evidence type="ECO:0000313" key="8">
    <source>
        <dbReference type="EnsemblPlants" id="Pp3c2_20350V3.2"/>
    </source>
</evidence>
<reference evidence="8 9" key="1">
    <citation type="journal article" date="2008" name="Science">
        <title>The Physcomitrella genome reveals evolutionary insights into the conquest of land by plants.</title>
        <authorList>
            <person name="Rensing S."/>
            <person name="Lang D."/>
            <person name="Zimmer A."/>
            <person name="Terry A."/>
            <person name="Salamov A."/>
            <person name="Shapiro H."/>
            <person name="Nishiyama T."/>
            <person name="Perroud P.-F."/>
            <person name="Lindquist E."/>
            <person name="Kamisugi Y."/>
            <person name="Tanahashi T."/>
            <person name="Sakakibara K."/>
            <person name="Fujita T."/>
            <person name="Oishi K."/>
            <person name="Shin-I T."/>
            <person name="Kuroki Y."/>
            <person name="Toyoda A."/>
            <person name="Suzuki Y."/>
            <person name="Hashimoto A."/>
            <person name="Yamaguchi K."/>
            <person name="Sugano A."/>
            <person name="Kohara Y."/>
            <person name="Fujiyama A."/>
            <person name="Anterola A."/>
            <person name="Aoki S."/>
            <person name="Ashton N."/>
            <person name="Barbazuk W.B."/>
            <person name="Barker E."/>
            <person name="Bennetzen J."/>
            <person name="Bezanilla M."/>
            <person name="Blankenship R."/>
            <person name="Cho S.H."/>
            <person name="Dutcher S."/>
            <person name="Estelle M."/>
            <person name="Fawcett J.A."/>
            <person name="Gundlach H."/>
            <person name="Hanada K."/>
            <person name="Heyl A."/>
            <person name="Hicks K.A."/>
            <person name="Hugh J."/>
            <person name="Lohr M."/>
            <person name="Mayer K."/>
            <person name="Melkozernov A."/>
            <person name="Murata T."/>
            <person name="Nelson D."/>
            <person name="Pils B."/>
            <person name="Prigge M."/>
            <person name="Reiss B."/>
            <person name="Renner T."/>
            <person name="Rombauts S."/>
            <person name="Rushton P."/>
            <person name="Sanderfoot A."/>
            <person name="Schween G."/>
            <person name="Shiu S.-H."/>
            <person name="Stueber K."/>
            <person name="Theodoulou F.L."/>
            <person name="Tu H."/>
            <person name="Van de Peer Y."/>
            <person name="Verrier P.J."/>
            <person name="Waters E."/>
            <person name="Wood A."/>
            <person name="Yang L."/>
            <person name="Cove D."/>
            <person name="Cuming A."/>
            <person name="Hasebe M."/>
            <person name="Lucas S."/>
            <person name="Mishler D.B."/>
            <person name="Reski R."/>
            <person name="Grigoriev I."/>
            <person name="Quatrano R.S."/>
            <person name="Boore J.L."/>
        </authorList>
    </citation>
    <scope>NUCLEOTIDE SEQUENCE [LARGE SCALE GENOMIC DNA]</scope>
    <source>
        <strain evidence="8 9">cv. Gransden 2004</strain>
    </source>
</reference>
<dbReference type="InterPro" id="IPR000571">
    <property type="entry name" value="Znf_CCCH"/>
</dbReference>
<dbReference type="PROSITE" id="PS50103">
    <property type="entry name" value="ZF_C3H1"/>
    <property type="match status" value="1"/>
</dbReference>
<reference evidence="8 9" key="2">
    <citation type="journal article" date="2018" name="Plant J.">
        <title>The Physcomitrella patens chromosome-scale assembly reveals moss genome structure and evolution.</title>
        <authorList>
            <person name="Lang D."/>
            <person name="Ullrich K.K."/>
            <person name="Murat F."/>
            <person name="Fuchs J."/>
            <person name="Jenkins J."/>
            <person name="Haas F.B."/>
            <person name="Piednoel M."/>
            <person name="Gundlach H."/>
            <person name="Van Bel M."/>
            <person name="Meyberg R."/>
            <person name="Vives C."/>
            <person name="Morata J."/>
            <person name="Symeonidi A."/>
            <person name="Hiss M."/>
            <person name="Muchero W."/>
            <person name="Kamisugi Y."/>
            <person name="Saleh O."/>
            <person name="Blanc G."/>
            <person name="Decker E.L."/>
            <person name="van Gessel N."/>
            <person name="Grimwood J."/>
            <person name="Hayes R.D."/>
            <person name="Graham S.W."/>
            <person name="Gunter L.E."/>
            <person name="McDaniel S.F."/>
            <person name="Hoernstein S.N.W."/>
            <person name="Larsson A."/>
            <person name="Li F.W."/>
            <person name="Perroud P.F."/>
            <person name="Phillips J."/>
            <person name="Ranjan P."/>
            <person name="Rokshar D.S."/>
            <person name="Rothfels C.J."/>
            <person name="Schneider L."/>
            <person name="Shu S."/>
            <person name="Stevenson D.W."/>
            <person name="Thummler F."/>
            <person name="Tillich M."/>
            <person name="Villarreal Aguilar J.C."/>
            <person name="Widiez T."/>
            <person name="Wong G.K."/>
            <person name="Wymore A."/>
            <person name="Zhang Y."/>
            <person name="Zimmer A.D."/>
            <person name="Quatrano R.S."/>
            <person name="Mayer K.F.X."/>
            <person name="Goodstein D."/>
            <person name="Casacuberta J.M."/>
            <person name="Vandepoele K."/>
            <person name="Reski R."/>
            <person name="Cuming A.C."/>
            <person name="Tuskan G.A."/>
            <person name="Maumus F."/>
            <person name="Salse J."/>
            <person name="Schmutz J."/>
            <person name="Rensing S.A."/>
        </authorList>
    </citation>
    <scope>NUCLEOTIDE SEQUENCE [LARGE SCALE GENOMIC DNA]</scope>
    <source>
        <strain evidence="8 9">cv. Gransden 2004</strain>
    </source>
</reference>
<accession>A0A7I4DBC4</accession>
<dbReference type="AlphaFoldDB" id="A0A7I4DBC4"/>
<protein>
    <recommendedName>
        <fullName evidence="7">C3H1-type domain-containing protein</fullName>
    </recommendedName>
</protein>
<dbReference type="SUPFAM" id="SSF90229">
    <property type="entry name" value="CCCH zinc finger"/>
    <property type="match status" value="1"/>
</dbReference>
<evidence type="ECO:0000256" key="1">
    <source>
        <dbReference type="ARBA" id="ARBA00022723"/>
    </source>
</evidence>
<evidence type="ECO:0000256" key="2">
    <source>
        <dbReference type="ARBA" id="ARBA00022737"/>
    </source>
</evidence>
<dbReference type="PANTHER" id="PTHR12547">
    <property type="entry name" value="CCCH ZINC FINGER/TIS11-RELATED"/>
    <property type="match status" value="1"/>
</dbReference>
<keyword evidence="4 5" id="KW-0862">Zinc</keyword>
<evidence type="ECO:0000259" key="7">
    <source>
        <dbReference type="PROSITE" id="PS50103"/>
    </source>
</evidence>
<feature type="region of interest" description="Disordered" evidence="6">
    <location>
        <begin position="232"/>
        <end position="293"/>
    </location>
</feature>
<feature type="domain" description="C3H1-type" evidence="7">
    <location>
        <begin position="127"/>
        <end position="149"/>
    </location>
</feature>
<keyword evidence="1 5" id="KW-0479">Metal-binding</keyword>
<dbReference type="InterPro" id="IPR045877">
    <property type="entry name" value="ZFP36-like"/>
</dbReference>
<keyword evidence="9" id="KW-1185">Reference proteome</keyword>
<name>A0A7I4DBC4_PHYPA</name>
<dbReference type="PANTHER" id="PTHR12547:SF18">
    <property type="entry name" value="PROTEIN TIS11"/>
    <property type="match status" value="1"/>
</dbReference>
<feature type="compositionally biased region" description="Basic and acidic residues" evidence="6">
    <location>
        <begin position="271"/>
        <end position="283"/>
    </location>
</feature>
<proteinExistence type="predicted"/>
<dbReference type="Proteomes" id="UP000006727">
    <property type="component" value="Chromosome 2"/>
</dbReference>
<keyword evidence="3 5" id="KW-0863">Zinc-finger</keyword>
<sequence>MDTTAASELGMREPVAGMDGAGFWDVGTPGLGQWGDNGGNDSVDDNLSRDRAGPRGGGAVNQDFQQTFHFGFGRGGAVLSPNLHRNCFSQCLVRMEALVIVLFMEMIRGLSTLEEELDGEEALLLEQCKQTLIGNCPYNTNCNFSHGMEELRKPPPGWEDLFASQELPLQPPSDTGGQRALEAATGSTDSCSYGENCNFLHNELSVPRAVREAREVAVAAASGPVVTASPKVEIQLSPTSSSNKEGGGGSSTFAELQRCGGGLPDSNAPARSDKKSGGAHSKDSVAVSSHRRYHSGESFARFGSKDDISRRGLLEISTVYGD</sequence>